<name>A0A3S4J3R1_SALET</name>
<dbReference type="EMBL" id="LR134149">
    <property type="protein sequence ID" value="VEA36829.1"/>
    <property type="molecule type" value="Genomic_DNA"/>
</dbReference>
<organism evidence="1 2">
    <name type="scientific">Salmonella enterica I</name>
    <dbReference type="NCBI Taxonomy" id="59201"/>
    <lineage>
        <taxon>Bacteria</taxon>
        <taxon>Pseudomonadati</taxon>
        <taxon>Pseudomonadota</taxon>
        <taxon>Gammaproteobacteria</taxon>
        <taxon>Enterobacterales</taxon>
        <taxon>Enterobacteriaceae</taxon>
        <taxon>Salmonella</taxon>
    </lineage>
</organism>
<evidence type="ECO:0000313" key="1">
    <source>
        <dbReference type="EMBL" id="VEA36829.1"/>
    </source>
</evidence>
<sequence>MSRPGLCSWPRPARLILIASVSASIALSWPKTSISDDRPGSSAYRDRSARRSFQEFAQFAPLRTQYPATLTVFLRLLTGIRRARAPASSITSMALSGRWRSLIYFTASSTGRTHRFRGITHVVVRFVLRFQAVDNLHRLFYRRLGNINFLETAR</sequence>
<evidence type="ECO:0000313" key="2">
    <source>
        <dbReference type="Proteomes" id="UP000277214"/>
    </source>
</evidence>
<accession>A0A3S4J3R1</accession>
<protein>
    <submittedName>
        <fullName evidence="1">Uncharacterized protein</fullName>
    </submittedName>
</protein>
<gene>
    <name evidence="1" type="ORF">NCTC8272_02283</name>
</gene>
<reference evidence="1 2" key="1">
    <citation type="submission" date="2018-12" db="EMBL/GenBank/DDBJ databases">
        <authorList>
            <consortium name="Pathogen Informatics"/>
        </authorList>
    </citation>
    <scope>NUCLEOTIDE SEQUENCE [LARGE SCALE GENOMIC DNA]</scope>
    <source>
        <strain evidence="1 2">NCTC8272</strain>
    </source>
</reference>
<dbReference type="Proteomes" id="UP000277214">
    <property type="component" value="Chromosome 1"/>
</dbReference>
<proteinExistence type="predicted"/>
<dbReference type="AlphaFoldDB" id="A0A3S4J3R1"/>